<dbReference type="RefSeq" id="WP_163764235.1">
    <property type="nucleotide sequence ID" value="NZ_JAAGYR010000006.1"/>
</dbReference>
<dbReference type="SUPFAM" id="SSF101967">
    <property type="entry name" value="Adhesin YadA, collagen-binding domain"/>
    <property type="match status" value="4"/>
</dbReference>
<feature type="region of interest" description="Disordered" evidence="11">
    <location>
        <begin position="468"/>
        <end position="489"/>
    </location>
</feature>
<evidence type="ECO:0000256" key="4">
    <source>
        <dbReference type="ARBA" id="ARBA00022448"/>
    </source>
</evidence>
<dbReference type="Pfam" id="PF13018">
    <property type="entry name" value="ESPR"/>
    <property type="match status" value="1"/>
</dbReference>
<feature type="domain" description="Trimeric autotransporter adhesin YadA-like head" evidence="13">
    <location>
        <begin position="508"/>
        <end position="533"/>
    </location>
</feature>
<feature type="domain" description="Trimeric autotransporter adhesin YadA-like stalk" evidence="14">
    <location>
        <begin position="1086"/>
        <end position="1128"/>
    </location>
</feature>
<name>A0A6L9Y748_9BURK</name>
<evidence type="ECO:0000313" key="16">
    <source>
        <dbReference type="EMBL" id="NEN75598.1"/>
    </source>
</evidence>
<dbReference type="InterPro" id="IPR024973">
    <property type="entry name" value="ESPR"/>
</dbReference>
<evidence type="ECO:0000259" key="12">
    <source>
        <dbReference type="Pfam" id="PF03895"/>
    </source>
</evidence>
<proteinExistence type="inferred from homology"/>
<dbReference type="SUPFAM" id="SSF101999">
    <property type="entry name" value="Trimeric adhesin"/>
    <property type="match status" value="1"/>
</dbReference>
<keyword evidence="6" id="KW-0812">Transmembrane</keyword>
<feature type="domain" description="Trimeric autotransporter adhesin YadA-like head" evidence="13">
    <location>
        <begin position="354"/>
        <end position="376"/>
    </location>
</feature>
<dbReference type="Proteomes" id="UP000477651">
    <property type="component" value="Unassembled WGS sequence"/>
</dbReference>
<evidence type="ECO:0000256" key="3">
    <source>
        <dbReference type="ARBA" id="ARBA00005848"/>
    </source>
</evidence>
<dbReference type="EMBL" id="JAAGYR010000006">
    <property type="protein sequence ID" value="NEN75598.1"/>
    <property type="molecule type" value="Genomic_DNA"/>
</dbReference>
<feature type="domain" description="Trimeric autotransporter adhesin YadA-like head" evidence="13">
    <location>
        <begin position="480"/>
        <end position="505"/>
    </location>
</feature>
<dbReference type="Pfam" id="PF05662">
    <property type="entry name" value="YadA_stalk"/>
    <property type="match status" value="4"/>
</dbReference>
<feature type="domain" description="Trimeric autotransporter adhesin YadA-like head" evidence="13">
    <location>
        <begin position="98"/>
        <end position="124"/>
    </location>
</feature>
<keyword evidence="7" id="KW-0732">Signal</keyword>
<dbReference type="Gene3D" id="2.150.10.10">
    <property type="entry name" value="Serralysin-like metalloprotease, C-terminal"/>
    <property type="match status" value="4"/>
</dbReference>
<dbReference type="Gene3D" id="6.10.250.2120">
    <property type="match status" value="1"/>
</dbReference>
<evidence type="ECO:0000256" key="9">
    <source>
        <dbReference type="ARBA" id="ARBA00023136"/>
    </source>
</evidence>
<keyword evidence="5" id="KW-1134">Transmembrane beta strand</keyword>
<feature type="domain" description="Trimeric autotransporter adhesin YadA-like stalk" evidence="14">
    <location>
        <begin position="1547"/>
        <end position="1575"/>
    </location>
</feature>
<dbReference type="Pfam" id="PF03895">
    <property type="entry name" value="YadA_anchor"/>
    <property type="match status" value="1"/>
</dbReference>
<dbReference type="Gene3D" id="3.30.1300.30">
    <property type="entry name" value="GSPII I/J protein-like"/>
    <property type="match status" value="1"/>
</dbReference>
<keyword evidence="9" id="KW-0472">Membrane</keyword>
<reference evidence="16 17" key="1">
    <citation type="submission" date="2020-02" db="EMBL/GenBank/DDBJ databases">
        <title>Pelistega sp. NLN82 were isolated from wild rodents of the Hainan Island.</title>
        <authorList>
            <person name="Niu N."/>
            <person name="Zhou J."/>
        </authorList>
    </citation>
    <scope>NUCLEOTIDE SEQUENCE [LARGE SCALE GENOMIC DNA]</scope>
    <source>
        <strain evidence="16 17">NLN82</strain>
    </source>
</reference>
<feature type="domain" description="Trimeric autotransporter adhesin YadA-like head" evidence="13">
    <location>
        <begin position="396"/>
        <end position="421"/>
    </location>
</feature>
<dbReference type="InterPro" id="IPR037174">
    <property type="entry name" value="Trimeric_adhesin"/>
</dbReference>
<dbReference type="Gene3D" id="3.90.1780.10">
    <property type="entry name" value="Trimeric adhesin"/>
    <property type="match status" value="3"/>
</dbReference>
<feature type="domain" description="Trimeric autotransporter adhesin YadA-like head" evidence="13">
    <location>
        <begin position="451"/>
        <end position="475"/>
    </location>
</feature>
<dbReference type="InterPro" id="IPR045584">
    <property type="entry name" value="Pilin-like"/>
</dbReference>
<keyword evidence="10" id="KW-0998">Cell outer membrane</keyword>
<evidence type="ECO:0000256" key="7">
    <source>
        <dbReference type="ARBA" id="ARBA00022729"/>
    </source>
</evidence>
<dbReference type="GO" id="GO:0015031">
    <property type="term" value="P:protein transport"/>
    <property type="evidence" value="ECO:0007669"/>
    <property type="project" value="UniProtKB-KW"/>
</dbReference>
<evidence type="ECO:0000259" key="14">
    <source>
        <dbReference type="Pfam" id="PF05662"/>
    </source>
</evidence>
<evidence type="ECO:0000256" key="1">
    <source>
        <dbReference type="ARBA" id="ARBA00004241"/>
    </source>
</evidence>
<evidence type="ECO:0000313" key="17">
    <source>
        <dbReference type="Proteomes" id="UP000477651"/>
    </source>
</evidence>
<dbReference type="GO" id="GO:0009986">
    <property type="term" value="C:cell surface"/>
    <property type="evidence" value="ECO:0007669"/>
    <property type="project" value="UniProtKB-SubCell"/>
</dbReference>
<evidence type="ECO:0000256" key="11">
    <source>
        <dbReference type="SAM" id="MobiDB-lite"/>
    </source>
</evidence>
<dbReference type="InterPro" id="IPR008640">
    <property type="entry name" value="Adhesin_Head_dom"/>
</dbReference>
<dbReference type="Pfam" id="PF05658">
    <property type="entry name" value="YadA_head"/>
    <property type="match status" value="8"/>
</dbReference>
<dbReference type="InterPro" id="IPR008635">
    <property type="entry name" value="Coiled_stalk_dom"/>
</dbReference>
<evidence type="ECO:0000256" key="10">
    <source>
        <dbReference type="ARBA" id="ARBA00023237"/>
    </source>
</evidence>
<evidence type="ECO:0000256" key="2">
    <source>
        <dbReference type="ARBA" id="ARBA00004442"/>
    </source>
</evidence>
<dbReference type="Gene3D" id="1.20.5.170">
    <property type="match status" value="1"/>
</dbReference>
<sequence>MNKVFKVIWNHATQSWVAVSELNKTRGKTKAVSLAKEEVSQSASVLLKFSLIASGLLLASAQVMAVTGAEHQISNSANQCYYDTASRNVVCGDATTNATGSSSVVIGTNSQSVTLGSVVIGNGAKDLSTTYTKRENIVIGSNATIDTAGGSGNIVMGMNTKLNGGSFSVVSGAGNNVTGSMQNVIGYGNMVHGGSRAQAFGEGNRINIADSQASVIAIGQGNKIFNSSASHALGRNNVLGSTNHRLRAGLALGGNNFVFGDGSTSISSNGNGQANNFTRFHASIIGGVNSYSIGTGNIIGTSSTGSMLLGNSIRVGASDALVTTADDGNHTVSYENLTVAEYAVALGNNITVNNGSNAIAMGRNTNVNGTASIAQGFNTNVNGTFSISMGGNSNVTGNNSIGMGYQSVVNGNNAVAIGRESNATNAQTIAIGDRAKALQNNAIAMGQLANASATQAISIGDTSKASGNASVALGPSTNSTGVSSTALGDGSQSTQRYATAVGAFAKSSGASSVALGHDANASKASAVAVGQNANASGTNSLALGQNASATHNNAVALGSNSVSAAANPTSEGLVRDIKYDGFAGTNPTSTVSVGSSGSERQITNVAAGRISETSTDAINGSQLYAVANNISWNITSSASDGEVNGNTEERVYAGEQVKLDAGKNMKITQSGQNFSFATRENVSFTNVTTGNTSISNDGLTVGDVTVTNTSITVDDKDITDINDALNKTAKQAFSPMGFSGDAGSTVRKLGETLHIVAGNATNTSTKNLKTTVTNIQEEGYAAVEISMSENPVFKSVQVGGDNGPKISADTNNPNSIAIGDKDGNPTSITNVAGNLDGAKANTTAPTTVGTAPDTATLANISNNAATVGDVLNAGWNLQGNGEAKDFVRAYDTVNFVNGTGTTASVENGDGITSTVTFNVKAADSSVVVDDNGVKVNTGNITAAVNTPVTDADGNVVTPAGKVTVADADKGKVATVDNVAEAINSAGWLVNTGAATDQNAFDTSSLENDRKVSAGDKVVFQSGKNMAVKADADGNIIYATKDNVTFTEVNATTVNVGNNTTITDTGLTIKDGPSITNNGVDAGNKVITNVADGEISPDSKDAINGSQLYQTNQNVANNTQNIINNANAIANNTNAITNNTNAIANNTNAITNNTNAIANNTNAITNNTNAIANNTNAITNNTNAIANNTNAITNNTNAIANNTNAITNNTNAINKLANNTITLGGDANTTTDAQTLNKEGGIQFNIKGSNGLTTNADGADVTVSITQSTITADENGNVTVGTKGNAYATAENVAKAINDAQKTTIVEAGKNVTVDSKTEGKVTTYTVNAEKTTVSSKTDKLTVTARAKDADGVTDYAIDLSQETKDLIDNAANKDLSNITENGKNVIKGLVAMKDGENTTVNTTGEGGVKTFQVNVKTTNIEMEGNIVQSTDSTAPVSATSVVNAINNAAWVATASKSKGGEVLGESQQAVKAGTTVTFDAGKNIKITQDGAKFSFATTDNVTFTNVDATTVKASTVNVGNTTMTTDGLTINNGPSITTEGINAGEQKITNVANGTAPTDAVNVSQLNAAKTNVVGTQGVTVTSKPSADGGTTYTVAAKTDNATIRVDDAGNITANTGTITIASDLDVTDASGNIIPAGKVSIATGEGGKIATVGDVANAINSAGWVVNTGKAADQNSFDTNAITHQPAKVSAGDKVTFQAGKNMEVKHEGENIVYATSDNVSFNTVSAANINVSNNIVAGNSISIANGGPSLSTQGIDAANKVISNVAPGVRDTDAVNVSQLKGAVNNINSQLNKMDKRRKAGHASALATAGLMQAYREGQSALTAGVGQYQSQSAIAIGFSRIADSGKYGIKASATANTQGEVGGTLSAGYFW</sequence>
<dbReference type="InterPro" id="IPR011049">
    <property type="entry name" value="Serralysin-like_metalloprot_C"/>
</dbReference>
<accession>A0A6L9Y748</accession>
<evidence type="ECO:0000256" key="6">
    <source>
        <dbReference type="ARBA" id="ARBA00022692"/>
    </source>
</evidence>
<feature type="domain" description="Trimeric autotransporter adhesin YadA-like head" evidence="13">
    <location>
        <begin position="423"/>
        <end position="447"/>
    </location>
</feature>
<feature type="domain" description="Trimeric autotransporter adhesin YadA-like head" evidence="13">
    <location>
        <begin position="535"/>
        <end position="561"/>
    </location>
</feature>
<comment type="caution">
    <text evidence="16">The sequence shown here is derived from an EMBL/GenBank/DDBJ whole genome shotgun (WGS) entry which is preliminary data.</text>
</comment>
<gene>
    <name evidence="16" type="ORF">F9B74_04545</name>
</gene>
<keyword evidence="17" id="KW-1185">Reference proteome</keyword>
<evidence type="ECO:0000256" key="5">
    <source>
        <dbReference type="ARBA" id="ARBA00022452"/>
    </source>
</evidence>
<organism evidence="16 17">
    <name type="scientific">Pelistega ratti</name>
    <dbReference type="NCBI Taxonomy" id="2652177"/>
    <lineage>
        <taxon>Bacteria</taxon>
        <taxon>Pseudomonadati</taxon>
        <taxon>Pseudomonadota</taxon>
        <taxon>Betaproteobacteria</taxon>
        <taxon>Burkholderiales</taxon>
        <taxon>Alcaligenaceae</taxon>
        <taxon>Pelistega</taxon>
    </lineage>
</organism>
<keyword evidence="8" id="KW-0653">Protein transport</keyword>
<feature type="domain" description="Trimeric autotransporter adhesin YadA-like C-terminal membrane anchor" evidence="12">
    <location>
        <begin position="1814"/>
        <end position="1874"/>
    </location>
</feature>
<feature type="domain" description="Trimeric autotransporter adhesin YadA-like stalk" evidence="14">
    <location>
        <begin position="601"/>
        <end position="640"/>
    </location>
</feature>
<evidence type="ECO:0000259" key="13">
    <source>
        <dbReference type="Pfam" id="PF05658"/>
    </source>
</evidence>
<dbReference type="GO" id="GO:0009279">
    <property type="term" value="C:cell outer membrane"/>
    <property type="evidence" value="ECO:0007669"/>
    <property type="project" value="UniProtKB-SubCell"/>
</dbReference>
<dbReference type="InterPro" id="IPR005594">
    <property type="entry name" value="YadA_C"/>
</dbReference>
<dbReference type="Gene3D" id="2.20.70.140">
    <property type="match status" value="2"/>
</dbReference>
<dbReference type="CDD" id="cd12820">
    <property type="entry name" value="LbR_YadA-like"/>
    <property type="match status" value="2"/>
</dbReference>
<evidence type="ECO:0000256" key="8">
    <source>
        <dbReference type="ARBA" id="ARBA00022927"/>
    </source>
</evidence>
<dbReference type="Gene3D" id="6.20.50.100">
    <property type="match status" value="2"/>
</dbReference>
<evidence type="ECO:0000259" key="15">
    <source>
        <dbReference type="Pfam" id="PF13018"/>
    </source>
</evidence>
<feature type="domain" description="ESPR" evidence="15">
    <location>
        <begin position="1"/>
        <end position="46"/>
    </location>
</feature>
<evidence type="ECO:0008006" key="18">
    <source>
        <dbReference type="Google" id="ProtNLM"/>
    </source>
</evidence>
<keyword evidence="4" id="KW-0813">Transport</keyword>
<comment type="similarity">
    <text evidence="3">Belongs to the autotransporter-2 (AT-2) (TC 1.B.40) family.</text>
</comment>
<feature type="domain" description="Trimeric autotransporter adhesin YadA-like stalk" evidence="14">
    <location>
        <begin position="1764"/>
        <end position="1795"/>
    </location>
</feature>
<comment type="subcellular location">
    <subcellularLocation>
        <location evidence="2">Cell outer membrane</location>
    </subcellularLocation>
    <subcellularLocation>
        <location evidence="1">Cell surface</location>
    </subcellularLocation>
</comment>
<protein>
    <recommendedName>
        <fullName evidence="18">Autotransporter adhesin</fullName>
    </recommendedName>
</protein>
<dbReference type="SUPFAM" id="SSF54523">
    <property type="entry name" value="Pili subunits"/>
    <property type="match status" value="1"/>
</dbReference>